<dbReference type="InterPro" id="IPR046037">
    <property type="entry name" value="DUF5995"/>
</dbReference>
<proteinExistence type="predicted"/>
<keyword evidence="2" id="KW-1185">Reference proteome</keyword>
<organism evidence="1 2">
    <name type="scientific">Cloacibacterium rupense</name>
    <dbReference type="NCBI Taxonomy" id="517423"/>
    <lineage>
        <taxon>Bacteria</taxon>
        <taxon>Pseudomonadati</taxon>
        <taxon>Bacteroidota</taxon>
        <taxon>Flavobacteriia</taxon>
        <taxon>Flavobacteriales</taxon>
        <taxon>Weeksellaceae</taxon>
    </lineage>
</organism>
<evidence type="ECO:0000313" key="1">
    <source>
        <dbReference type="EMBL" id="GGP02988.1"/>
    </source>
</evidence>
<dbReference type="Proteomes" id="UP000620064">
    <property type="component" value="Unassembled WGS sequence"/>
</dbReference>
<comment type="caution">
    <text evidence="1">The sequence shown here is derived from an EMBL/GenBank/DDBJ whole genome shotgun (WGS) entry which is preliminary data.</text>
</comment>
<accession>A0ABQ2NGU3</accession>
<gene>
    <name evidence="1" type="ORF">GCM10010992_09590</name>
</gene>
<dbReference type="EMBL" id="BMLV01000002">
    <property type="protein sequence ID" value="GGP02988.1"/>
    <property type="molecule type" value="Genomic_DNA"/>
</dbReference>
<dbReference type="RefSeq" id="WP_188616950.1">
    <property type="nucleotide sequence ID" value="NZ_BMLV01000002.1"/>
</dbReference>
<reference evidence="2" key="1">
    <citation type="journal article" date="2019" name="Int. J. Syst. Evol. Microbiol.">
        <title>The Global Catalogue of Microorganisms (GCM) 10K type strain sequencing project: providing services to taxonomists for standard genome sequencing and annotation.</title>
        <authorList>
            <consortium name="The Broad Institute Genomics Platform"/>
            <consortium name="The Broad Institute Genome Sequencing Center for Infectious Disease"/>
            <person name="Wu L."/>
            <person name="Ma J."/>
        </authorList>
    </citation>
    <scope>NUCLEOTIDE SEQUENCE [LARGE SCALE GENOMIC DNA]</scope>
    <source>
        <strain evidence="2">CGMCC 1.7656</strain>
    </source>
</reference>
<protein>
    <submittedName>
        <fullName evidence="1">Uncharacterized protein</fullName>
    </submittedName>
</protein>
<sequence>MKTIEEVISNLDQIIDWSIKNQNPAGYFATTYRTMTAAVLQGIKKKKFQDAERMTNLDVTFAKRYIDAFEAYQKNEKCTNAWYQAFEACKNNNLLIIQHIFLGMNAHINLDLGISAASVVPKGKINPLKADFYKINDVISSINQNVQNALNQVCYPIHLIDKISNGKDNAILDFAISRARDTSWASAVALSSTPNFLQDTLINLIDNAAAKISTQIVNPRISNSKLLKELKSFESNDVSKNIETLASVKL</sequence>
<evidence type="ECO:0000313" key="2">
    <source>
        <dbReference type="Proteomes" id="UP000620064"/>
    </source>
</evidence>
<name>A0ABQ2NGU3_9FLAO</name>
<dbReference type="Pfam" id="PF19458">
    <property type="entry name" value="DUF5995"/>
    <property type="match status" value="1"/>
</dbReference>